<dbReference type="EMBL" id="KJ584609">
    <property type="protein sequence ID" value="AIA57124.1"/>
    <property type="molecule type" value="mRNA"/>
</dbReference>
<feature type="non-terminal residue" evidence="2">
    <location>
        <position position="276"/>
    </location>
</feature>
<feature type="non-terminal residue" evidence="2">
    <location>
        <position position="1"/>
    </location>
</feature>
<reference evidence="2" key="1">
    <citation type="submission" date="2014-03" db="EMBL/GenBank/DDBJ databases">
        <title>Cloning and characterization of geranylgeranyl pyrophosphate synthase (ggpps) gene from Pestalotiopsis microspora (HM802304).</title>
        <authorList>
            <person name="Kamalraj S."/>
            <person name="Jayabaskaran C."/>
        </authorList>
    </citation>
    <scope>NUCLEOTIDE SEQUENCE</scope>
</reference>
<sequence>PGHREWHSRLRQWRRCLVQSKPATVKFVKLLGGAYMNGKLTLCTRGFGALQNDLCTLREVLPLPIHRSGLFPESKYDELRRWFHGLFELGAGVELRCNNVMSLCNAFCFYTKPCYQLQSRTPLSASGLRDSSACLPAFLDAQSPGALRFRASTTTDCTNTTTPSLQHHFYPSLFRSPLCLTDKPISDTARRVPSTLLRSPIPSWSAHLTMSSSQDMEGITQREPEEKKQNNGSGDGDKDQNKKPDHDGDADMEDDAPEEEDILDEEVLQLINILKQ</sequence>
<protein>
    <submittedName>
        <fullName evidence="2">Putative geranylgeranyl pyrophosphate synthase</fullName>
    </submittedName>
</protein>
<feature type="region of interest" description="Disordered" evidence="1">
    <location>
        <begin position="205"/>
        <end position="264"/>
    </location>
</feature>
<dbReference type="AlphaFoldDB" id="A0A059ZWG3"/>
<feature type="compositionally biased region" description="Polar residues" evidence="1">
    <location>
        <begin position="206"/>
        <end position="215"/>
    </location>
</feature>
<feature type="compositionally biased region" description="Basic and acidic residues" evidence="1">
    <location>
        <begin position="220"/>
        <end position="249"/>
    </location>
</feature>
<gene>
    <name evidence="2" type="primary">GGPPS</name>
</gene>
<proteinExistence type="evidence at transcript level"/>
<feature type="compositionally biased region" description="Acidic residues" evidence="1">
    <location>
        <begin position="250"/>
        <end position="264"/>
    </location>
</feature>
<organism evidence="2">
    <name type="scientific">Pestalotiopsis microspora</name>
    <dbReference type="NCBI Taxonomy" id="85828"/>
    <lineage>
        <taxon>Eukaryota</taxon>
        <taxon>Fungi</taxon>
        <taxon>Dikarya</taxon>
        <taxon>Ascomycota</taxon>
        <taxon>Pezizomycotina</taxon>
        <taxon>Sordariomycetes</taxon>
        <taxon>Xylariomycetidae</taxon>
        <taxon>Amphisphaeriales</taxon>
        <taxon>Sporocadaceae</taxon>
        <taxon>Pestalotiopsis</taxon>
    </lineage>
</organism>
<evidence type="ECO:0000256" key="1">
    <source>
        <dbReference type="SAM" id="MobiDB-lite"/>
    </source>
</evidence>
<evidence type="ECO:0000313" key="2">
    <source>
        <dbReference type="EMBL" id="AIA57124.1"/>
    </source>
</evidence>
<accession>A0A059ZWG3</accession>
<name>A0A059ZWG3_PESMI</name>